<name>A0AAU0F1H4_9FLAO</name>
<dbReference type="GO" id="GO:0012505">
    <property type="term" value="C:endomembrane system"/>
    <property type="evidence" value="ECO:0007669"/>
    <property type="project" value="UniProtKB-SubCell"/>
</dbReference>
<evidence type="ECO:0000256" key="5">
    <source>
        <dbReference type="SAM" id="Phobius"/>
    </source>
</evidence>
<proteinExistence type="predicted"/>
<keyword evidence="3 5" id="KW-1133">Transmembrane helix</keyword>
<dbReference type="KEGG" id="bpor:BPO_0918"/>
<comment type="subcellular location">
    <subcellularLocation>
        <location evidence="1">Endomembrane system</location>
        <topology evidence="1">Multi-pass membrane protein</topology>
    </subcellularLocation>
</comment>
<evidence type="ECO:0000256" key="2">
    <source>
        <dbReference type="ARBA" id="ARBA00022692"/>
    </source>
</evidence>
<evidence type="ECO:0000256" key="3">
    <source>
        <dbReference type="ARBA" id="ARBA00022989"/>
    </source>
</evidence>
<dbReference type="InterPro" id="IPR010652">
    <property type="entry name" value="DUF1232"/>
</dbReference>
<dbReference type="EMBL" id="CP136426">
    <property type="protein sequence ID" value="WOC51565.1"/>
    <property type="molecule type" value="Genomic_DNA"/>
</dbReference>
<keyword evidence="8" id="KW-1185">Reference proteome</keyword>
<keyword evidence="2 5" id="KW-0812">Transmembrane</keyword>
<organism evidence="7 8">
    <name type="scientific">Bergeyella porcorum</name>
    <dbReference type="NCBI Taxonomy" id="1735111"/>
    <lineage>
        <taxon>Bacteria</taxon>
        <taxon>Pseudomonadati</taxon>
        <taxon>Bacteroidota</taxon>
        <taxon>Flavobacteriia</taxon>
        <taxon>Flavobacteriales</taxon>
        <taxon>Weeksellaceae</taxon>
        <taxon>Bergeyella</taxon>
    </lineage>
</organism>
<evidence type="ECO:0000259" key="6">
    <source>
        <dbReference type="Pfam" id="PF06803"/>
    </source>
</evidence>
<evidence type="ECO:0000256" key="4">
    <source>
        <dbReference type="ARBA" id="ARBA00023136"/>
    </source>
</evidence>
<keyword evidence="4 5" id="KW-0472">Membrane</keyword>
<gene>
    <name evidence="7" type="ORF">BPO_0918</name>
</gene>
<dbReference type="Pfam" id="PF06803">
    <property type="entry name" value="DUF1232"/>
    <property type="match status" value="1"/>
</dbReference>
<feature type="domain" description="DUF1232" evidence="6">
    <location>
        <begin position="46"/>
        <end position="80"/>
    </location>
</feature>
<accession>A0AAU0F1H4</accession>
<dbReference type="Proteomes" id="UP001432059">
    <property type="component" value="Chromosome"/>
</dbReference>
<sequence length="112" mass="12957">MKYSKVEILKQTIKHKGFIQKIPVVWRMIKLWRKGVYKTNAIDMILPILGLLYVISPIDLIPEIAVPFIGSVDDLAILALVIPKLMKEIDKFLLWEATQKKDLKTIEVEEVK</sequence>
<reference evidence="7" key="1">
    <citation type="submission" date="2023-10" db="EMBL/GenBank/DDBJ databases">
        <title>Characterization and whole genome sequencing of a novel strain of Bergeyella porcorum QD2021 isolated from pig.</title>
        <authorList>
            <person name="Liu G."/>
            <person name="Chen C."/>
            <person name="Han X."/>
        </authorList>
    </citation>
    <scope>NUCLEOTIDE SEQUENCE</scope>
    <source>
        <strain evidence="7">QD2021</strain>
    </source>
</reference>
<feature type="transmembrane region" description="Helical" evidence="5">
    <location>
        <begin position="64"/>
        <end position="82"/>
    </location>
</feature>
<feature type="transmembrane region" description="Helical" evidence="5">
    <location>
        <begin position="36"/>
        <end position="58"/>
    </location>
</feature>
<evidence type="ECO:0000313" key="7">
    <source>
        <dbReference type="EMBL" id="WOC51565.1"/>
    </source>
</evidence>
<protein>
    <recommendedName>
        <fullName evidence="6">DUF1232 domain-containing protein</fullName>
    </recommendedName>
</protein>
<dbReference type="RefSeq" id="WP_327985181.1">
    <property type="nucleotide sequence ID" value="NZ_CP136426.1"/>
</dbReference>
<evidence type="ECO:0000313" key="8">
    <source>
        <dbReference type="Proteomes" id="UP001432059"/>
    </source>
</evidence>
<dbReference type="AlphaFoldDB" id="A0AAU0F1H4"/>
<evidence type="ECO:0000256" key="1">
    <source>
        <dbReference type="ARBA" id="ARBA00004127"/>
    </source>
</evidence>